<proteinExistence type="predicted"/>
<keyword evidence="2" id="KW-1185">Reference proteome</keyword>
<sequence length="273" mass="30523">MNAISLAPSFIFSSTSPQSPPYIGLLTLSTRPNRYCYMGNRLSSSSLLSSSNQSQLLHSRQLPVSATLNPDEGVVAVVDFKDLAEKDWSILDTDETNSKEERERKWDRVISVGNIGETSKVLVSLGSDDFVDRLVDTSPCQFLLVAHDSLFLLAGIKERHDKVKCWQGELIYVPEKWAPFDAVFLYFLPALPFKLDEVFGALTNRCSPGARVVISHLEGKQALENQRLQYPDIVVSNLPDKMILEKVANDHSFVINEFVDEPGFFLAVLELKA</sequence>
<dbReference type="PANTHER" id="PTHR37217:SF1">
    <property type="entry name" value="EXPRESSED PROTEIN"/>
    <property type="match status" value="1"/>
</dbReference>
<dbReference type="Proteomes" id="UP001279734">
    <property type="component" value="Unassembled WGS sequence"/>
</dbReference>
<gene>
    <name evidence="1" type="ORF">Nepgr_020577</name>
</gene>
<dbReference type="EMBL" id="BSYO01000019">
    <property type="protein sequence ID" value="GMH18736.1"/>
    <property type="molecule type" value="Genomic_DNA"/>
</dbReference>
<dbReference type="AlphaFoldDB" id="A0AAD3XWI3"/>
<accession>A0AAD3XWI3</accession>
<dbReference type="PANTHER" id="PTHR37217">
    <property type="entry name" value="EXPRESSED PROTEIN"/>
    <property type="match status" value="1"/>
</dbReference>
<reference evidence="1" key="1">
    <citation type="submission" date="2023-05" db="EMBL/GenBank/DDBJ databases">
        <title>Nepenthes gracilis genome sequencing.</title>
        <authorList>
            <person name="Fukushima K."/>
        </authorList>
    </citation>
    <scope>NUCLEOTIDE SEQUENCE</scope>
    <source>
        <strain evidence="1">SING2019-196</strain>
    </source>
</reference>
<evidence type="ECO:0000313" key="2">
    <source>
        <dbReference type="Proteomes" id="UP001279734"/>
    </source>
</evidence>
<name>A0AAD3XWI3_NEPGR</name>
<protein>
    <submittedName>
        <fullName evidence="1">Uncharacterized protein</fullName>
    </submittedName>
</protein>
<organism evidence="1 2">
    <name type="scientific">Nepenthes gracilis</name>
    <name type="common">Slender pitcher plant</name>
    <dbReference type="NCBI Taxonomy" id="150966"/>
    <lineage>
        <taxon>Eukaryota</taxon>
        <taxon>Viridiplantae</taxon>
        <taxon>Streptophyta</taxon>
        <taxon>Embryophyta</taxon>
        <taxon>Tracheophyta</taxon>
        <taxon>Spermatophyta</taxon>
        <taxon>Magnoliopsida</taxon>
        <taxon>eudicotyledons</taxon>
        <taxon>Gunneridae</taxon>
        <taxon>Pentapetalae</taxon>
        <taxon>Caryophyllales</taxon>
        <taxon>Nepenthaceae</taxon>
        <taxon>Nepenthes</taxon>
    </lineage>
</organism>
<dbReference type="GO" id="GO:0009507">
    <property type="term" value="C:chloroplast"/>
    <property type="evidence" value="ECO:0007669"/>
    <property type="project" value="TreeGrafter"/>
</dbReference>
<evidence type="ECO:0000313" key="1">
    <source>
        <dbReference type="EMBL" id="GMH18736.1"/>
    </source>
</evidence>
<comment type="caution">
    <text evidence="1">The sequence shown here is derived from an EMBL/GenBank/DDBJ whole genome shotgun (WGS) entry which is preliminary data.</text>
</comment>